<dbReference type="Proteomes" id="UP001246473">
    <property type="component" value="Unassembled WGS sequence"/>
</dbReference>
<comment type="caution">
    <text evidence="2">The sequence shown here is derived from an EMBL/GenBank/DDBJ whole genome shotgun (WGS) entry which is preliminary data.</text>
</comment>
<feature type="transmembrane region" description="Helical" evidence="1">
    <location>
        <begin position="191"/>
        <end position="210"/>
    </location>
</feature>
<evidence type="ECO:0000256" key="1">
    <source>
        <dbReference type="SAM" id="Phobius"/>
    </source>
</evidence>
<keyword evidence="1" id="KW-0472">Membrane</keyword>
<sequence>MIRGIVYTLFMMLPHKERMRVATWRFSKLRENFYRETRLDVAAKGLRNRETLLERLTTLEKRHRNRKGFAWPVFQAIAKRMVAGENFASAMRPFIPTDEYALLEIAGASTQQDAAVRGLELAEMAANAKAVLATTTSLQMAYPALLIVYMYLYAMLFGGTIFPAVADTKPVSEWSSVAQALYAVDAFAYHYWWLSGSVVAGLVFGYFHSLKRWTGHFRNRVDAMPLMWRNRRDLRAALLIVSLAGLFDSNLTLRASLDRLTKTADPWLKWHLNRMGRRLTQHPDQTMRALDTGIFSEMVMDTIADAAGRDQFVEAIKSLGRNALDRVVATVRRNARITHYVLLGFAVSLFFVFGIGSYVATGAVSFDSSSTAGANY</sequence>
<proteinExistence type="predicted"/>
<protein>
    <submittedName>
        <fullName evidence="2">Type II secretion system protein</fullName>
    </submittedName>
</protein>
<accession>A0AAP5V081</accession>
<name>A0AAP5V081_9BURK</name>
<organism evidence="2 3">
    <name type="scientific">Paraburkholderia fungorum</name>
    <dbReference type="NCBI Taxonomy" id="134537"/>
    <lineage>
        <taxon>Bacteria</taxon>
        <taxon>Pseudomonadati</taxon>
        <taxon>Pseudomonadota</taxon>
        <taxon>Betaproteobacteria</taxon>
        <taxon>Burkholderiales</taxon>
        <taxon>Burkholderiaceae</taxon>
        <taxon>Paraburkholderia</taxon>
    </lineage>
</organism>
<gene>
    <name evidence="2" type="ORF">ParKJ_36940</name>
</gene>
<dbReference type="PANTHER" id="PTHR30012:SF7">
    <property type="entry name" value="PROTEIN TRANSPORT PROTEIN HOFC HOMOLOG"/>
    <property type="match status" value="1"/>
</dbReference>
<dbReference type="RefSeq" id="WP_315697467.1">
    <property type="nucleotide sequence ID" value="NZ_JANSLM010000021.1"/>
</dbReference>
<dbReference type="InterPro" id="IPR003004">
    <property type="entry name" value="GspF/PilC"/>
</dbReference>
<dbReference type="PANTHER" id="PTHR30012">
    <property type="entry name" value="GENERAL SECRETION PATHWAY PROTEIN"/>
    <property type="match status" value="1"/>
</dbReference>
<evidence type="ECO:0000313" key="3">
    <source>
        <dbReference type="Proteomes" id="UP001246473"/>
    </source>
</evidence>
<dbReference type="AlphaFoldDB" id="A0AAP5V081"/>
<keyword evidence="1" id="KW-0812">Transmembrane</keyword>
<feature type="transmembrane region" description="Helical" evidence="1">
    <location>
        <begin position="340"/>
        <end position="360"/>
    </location>
</feature>
<dbReference type="GO" id="GO:0015628">
    <property type="term" value="P:protein secretion by the type II secretion system"/>
    <property type="evidence" value="ECO:0007669"/>
    <property type="project" value="TreeGrafter"/>
</dbReference>
<keyword evidence="1" id="KW-1133">Transmembrane helix</keyword>
<feature type="transmembrane region" description="Helical" evidence="1">
    <location>
        <begin position="144"/>
        <end position="166"/>
    </location>
</feature>
<reference evidence="2" key="1">
    <citation type="submission" date="2022-08" db="EMBL/GenBank/DDBJ databases">
        <authorList>
            <person name="Kim S.-J."/>
        </authorList>
    </citation>
    <scope>NUCLEOTIDE SEQUENCE</scope>
    <source>
        <strain evidence="2">KJ</strain>
    </source>
</reference>
<dbReference type="GO" id="GO:0005886">
    <property type="term" value="C:plasma membrane"/>
    <property type="evidence" value="ECO:0007669"/>
    <property type="project" value="TreeGrafter"/>
</dbReference>
<dbReference type="EMBL" id="JANSLM010000021">
    <property type="protein sequence ID" value="MDT8843029.1"/>
    <property type="molecule type" value="Genomic_DNA"/>
</dbReference>
<evidence type="ECO:0000313" key="2">
    <source>
        <dbReference type="EMBL" id="MDT8843029.1"/>
    </source>
</evidence>